<accession>A0A9J6B538</accession>
<proteinExistence type="predicted"/>
<evidence type="ECO:0000313" key="2">
    <source>
        <dbReference type="EMBL" id="KAG5631793.1"/>
    </source>
</evidence>
<reference evidence="2 3" key="1">
    <citation type="submission" date="2020-09" db="EMBL/GenBank/DDBJ databases">
        <title>De no assembly of potato wild relative species, Solanum commersonii.</title>
        <authorList>
            <person name="Cho K."/>
        </authorList>
    </citation>
    <scope>NUCLEOTIDE SEQUENCE [LARGE SCALE GENOMIC DNA]</scope>
    <source>
        <strain evidence="2">LZ3.2</strain>
        <tissue evidence="2">Leaf</tissue>
    </source>
</reference>
<protein>
    <submittedName>
        <fullName evidence="2">Uncharacterized protein</fullName>
    </submittedName>
</protein>
<evidence type="ECO:0000256" key="1">
    <source>
        <dbReference type="SAM" id="MobiDB-lite"/>
    </source>
</evidence>
<dbReference type="Proteomes" id="UP000824120">
    <property type="component" value="Chromosome 1"/>
</dbReference>
<name>A0A9J6B538_SOLCO</name>
<sequence length="147" mass="16321">MPVFKSRIMKRGVSLYMEGCGCFRRPSPLLFRVSWPESVASGRLLTTVGSHRAIVYRKRKGEDEGGDKGERGGLLLAGRPTSLGGAGCSVVLAGERGEEGRKDREKRKMRGRRLPPDCVMAILAGDGGADGWRRRFIWERRGKVNKF</sequence>
<gene>
    <name evidence="2" type="ORF">H5410_003510</name>
</gene>
<evidence type="ECO:0000313" key="3">
    <source>
        <dbReference type="Proteomes" id="UP000824120"/>
    </source>
</evidence>
<comment type="caution">
    <text evidence="2">The sequence shown here is derived from an EMBL/GenBank/DDBJ whole genome shotgun (WGS) entry which is preliminary data.</text>
</comment>
<feature type="compositionally biased region" description="Basic and acidic residues" evidence="1">
    <location>
        <begin position="60"/>
        <end position="71"/>
    </location>
</feature>
<organism evidence="2 3">
    <name type="scientific">Solanum commersonii</name>
    <name type="common">Commerson's wild potato</name>
    <name type="synonym">Commerson's nightshade</name>
    <dbReference type="NCBI Taxonomy" id="4109"/>
    <lineage>
        <taxon>Eukaryota</taxon>
        <taxon>Viridiplantae</taxon>
        <taxon>Streptophyta</taxon>
        <taxon>Embryophyta</taxon>
        <taxon>Tracheophyta</taxon>
        <taxon>Spermatophyta</taxon>
        <taxon>Magnoliopsida</taxon>
        <taxon>eudicotyledons</taxon>
        <taxon>Gunneridae</taxon>
        <taxon>Pentapetalae</taxon>
        <taxon>asterids</taxon>
        <taxon>lamiids</taxon>
        <taxon>Solanales</taxon>
        <taxon>Solanaceae</taxon>
        <taxon>Solanoideae</taxon>
        <taxon>Solaneae</taxon>
        <taxon>Solanum</taxon>
    </lineage>
</organism>
<dbReference type="EMBL" id="JACXVP010000001">
    <property type="protein sequence ID" value="KAG5631793.1"/>
    <property type="molecule type" value="Genomic_DNA"/>
</dbReference>
<dbReference type="AlphaFoldDB" id="A0A9J6B538"/>
<feature type="region of interest" description="Disordered" evidence="1">
    <location>
        <begin position="59"/>
        <end position="78"/>
    </location>
</feature>
<keyword evidence="3" id="KW-1185">Reference proteome</keyword>